<organism evidence="3 4">
    <name type="scientific">Streptomyces castrisilvae</name>
    <dbReference type="NCBI Taxonomy" id="3033811"/>
    <lineage>
        <taxon>Bacteria</taxon>
        <taxon>Bacillati</taxon>
        <taxon>Actinomycetota</taxon>
        <taxon>Actinomycetes</taxon>
        <taxon>Kitasatosporales</taxon>
        <taxon>Streptomycetaceae</taxon>
        <taxon>Streptomyces</taxon>
    </lineage>
</organism>
<protein>
    <submittedName>
        <fullName evidence="3">DUF4184 family protein</fullName>
    </submittedName>
</protein>
<dbReference type="Proteomes" id="UP001239522">
    <property type="component" value="Chromosome"/>
</dbReference>
<evidence type="ECO:0000256" key="2">
    <source>
        <dbReference type="SAM" id="Phobius"/>
    </source>
</evidence>
<dbReference type="InterPro" id="IPR025238">
    <property type="entry name" value="DUF4184"/>
</dbReference>
<keyword evidence="2" id="KW-1133">Transmembrane helix</keyword>
<proteinExistence type="predicted"/>
<keyword evidence="2" id="KW-0472">Membrane</keyword>
<reference evidence="3 4" key="1">
    <citation type="submission" date="2023-03" db="EMBL/GenBank/DDBJ databases">
        <title>Isolation and description of six Streptomyces strains from soil environments, able to metabolize different microbial glucans.</title>
        <authorList>
            <person name="Widen T."/>
            <person name="Larsbrink J."/>
        </authorList>
    </citation>
    <scope>NUCLEOTIDE SEQUENCE [LARGE SCALE GENOMIC DNA]</scope>
    <source>
        <strain evidence="3 4">Mut1</strain>
    </source>
</reference>
<name>A0ABY9HGL8_9ACTN</name>
<dbReference type="EMBL" id="CP120997">
    <property type="protein sequence ID" value="WLQ33222.1"/>
    <property type="molecule type" value="Genomic_DNA"/>
</dbReference>
<accession>A0ABY9HGL8</accession>
<dbReference type="Pfam" id="PF13803">
    <property type="entry name" value="DUF4184"/>
    <property type="match status" value="1"/>
</dbReference>
<evidence type="ECO:0000313" key="3">
    <source>
        <dbReference type="EMBL" id="WLQ33222.1"/>
    </source>
</evidence>
<feature type="transmembrane region" description="Helical" evidence="2">
    <location>
        <begin position="59"/>
        <end position="81"/>
    </location>
</feature>
<feature type="transmembrane region" description="Helical" evidence="2">
    <location>
        <begin position="160"/>
        <end position="183"/>
    </location>
</feature>
<sequence length="297" mass="31044">MPFTLSHAAAVLPGIRRDGRGRGPLVASALVAGSFAPDLTYFADTAIPGAMAFGEVTHAAWGVVTVDVLITGLAVAVWLLLREPLVALLPQRARGRVYACLGGPRSATGAGRGALHLRGAAWFAVSAVIGSATHVVWDAFTHHDRWGVRLVPGLDGSVGGLPVFTLVQYGTSAPALLVLAWFTTSALRRAGERPVPASVPVLDRRTRRWALTGIGLCVLLGIAHRCARWYAYFGHIDTPLDIIPTACFGAGAGLAAGLLLYGAAIRLTHRRPGPPPKRPGTGAGASARPGTSRSVRR</sequence>
<feature type="transmembrane region" description="Helical" evidence="2">
    <location>
        <begin position="120"/>
        <end position="140"/>
    </location>
</feature>
<evidence type="ECO:0000256" key="1">
    <source>
        <dbReference type="SAM" id="MobiDB-lite"/>
    </source>
</evidence>
<dbReference type="RefSeq" id="WP_306052746.1">
    <property type="nucleotide sequence ID" value="NZ_CP120997.1"/>
</dbReference>
<feature type="region of interest" description="Disordered" evidence="1">
    <location>
        <begin position="270"/>
        <end position="297"/>
    </location>
</feature>
<keyword evidence="4" id="KW-1185">Reference proteome</keyword>
<feature type="transmembrane region" description="Helical" evidence="2">
    <location>
        <begin position="209"/>
        <end position="230"/>
    </location>
</feature>
<keyword evidence="2" id="KW-0812">Transmembrane</keyword>
<evidence type="ECO:0000313" key="4">
    <source>
        <dbReference type="Proteomes" id="UP001239522"/>
    </source>
</evidence>
<gene>
    <name evidence="3" type="ORF">P8A18_07040</name>
</gene>
<feature type="transmembrane region" description="Helical" evidence="2">
    <location>
        <begin position="242"/>
        <end position="261"/>
    </location>
</feature>